<gene>
    <name evidence="8" type="ORF">METBISCDRAFT_25494</name>
</gene>
<keyword evidence="5" id="KW-0676">Redox-active center</keyword>
<dbReference type="InterPro" id="IPR036249">
    <property type="entry name" value="Thioredoxin-like_sf"/>
</dbReference>
<protein>
    <recommendedName>
        <fullName evidence="7">Redoxin domain-containing protein</fullName>
    </recommendedName>
</protein>
<feature type="domain" description="Redoxin" evidence="7">
    <location>
        <begin position="37"/>
        <end position="137"/>
    </location>
</feature>
<dbReference type="GO" id="GO:0045454">
    <property type="term" value="P:cell redox homeostasis"/>
    <property type="evidence" value="ECO:0007669"/>
    <property type="project" value="TreeGrafter"/>
</dbReference>
<evidence type="ECO:0000256" key="1">
    <source>
        <dbReference type="ARBA" id="ARBA00010505"/>
    </source>
</evidence>
<dbReference type="Proteomes" id="UP000268321">
    <property type="component" value="Unassembled WGS sequence"/>
</dbReference>
<evidence type="ECO:0000256" key="4">
    <source>
        <dbReference type="ARBA" id="ARBA00023002"/>
    </source>
</evidence>
<comment type="similarity">
    <text evidence="1">Belongs to the peroxiredoxin family. Prx5 subfamily.</text>
</comment>
<evidence type="ECO:0000256" key="3">
    <source>
        <dbReference type="ARBA" id="ARBA00022862"/>
    </source>
</evidence>
<dbReference type="GO" id="GO:0042744">
    <property type="term" value="P:hydrogen peroxide catabolic process"/>
    <property type="evidence" value="ECO:0007669"/>
    <property type="project" value="TreeGrafter"/>
</dbReference>
<evidence type="ECO:0000313" key="9">
    <source>
        <dbReference type="Proteomes" id="UP000268321"/>
    </source>
</evidence>
<sequence length="165" mass="17410">MTFSVGTTSPTSIEPSCVPIELAQPINLSLDKLFEKNTGCNVLFVSVPGAFIPNCTENNIAPYLDNLASVNDAFLNNAWGKLLLKNAKLGAADQLPTVIFASDPNAKFSQDNGISVDLTGMGLGVRTARNAFIFNADTRTMTYLGAESGFGVTASGLKAVQAVKF</sequence>
<dbReference type="OrthoDB" id="195498at2759"/>
<dbReference type="EMBL" id="ML004430">
    <property type="protein sequence ID" value="RKP32551.1"/>
    <property type="molecule type" value="Genomic_DNA"/>
</dbReference>
<evidence type="ECO:0000313" key="8">
    <source>
        <dbReference type="EMBL" id="RKP32551.1"/>
    </source>
</evidence>
<evidence type="ECO:0000256" key="2">
    <source>
        <dbReference type="ARBA" id="ARBA00022559"/>
    </source>
</evidence>
<evidence type="ECO:0000256" key="5">
    <source>
        <dbReference type="ARBA" id="ARBA00023284"/>
    </source>
</evidence>
<dbReference type="InterPro" id="IPR013740">
    <property type="entry name" value="Redoxin"/>
</dbReference>
<accession>A0A4P9ZJH4</accession>
<dbReference type="GO" id="GO:0034599">
    <property type="term" value="P:cellular response to oxidative stress"/>
    <property type="evidence" value="ECO:0007669"/>
    <property type="project" value="InterPro"/>
</dbReference>
<dbReference type="Gene3D" id="3.40.30.10">
    <property type="entry name" value="Glutaredoxin"/>
    <property type="match status" value="1"/>
</dbReference>
<keyword evidence="3" id="KW-0049">Antioxidant</keyword>
<dbReference type="PANTHER" id="PTHR10430:SF16">
    <property type="entry name" value="PEROXIREDOXIN-5, MITOCHONDRIAL"/>
    <property type="match status" value="1"/>
</dbReference>
<keyword evidence="2" id="KW-0575">Peroxidase</keyword>
<evidence type="ECO:0000256" key="6">
    <source>
        <dbReference type="PIRSR" id="PIRSR637944-1"/>
    </source>
</evidence>
<reference evidence="9" key="1">
    <citation type="journal article" date="2018" name="Nat. Microbiol.">
        <title>Leveraging single-cell genomics to expand the fungal tree of life.</title>
        <authorList>
            <person name="Ahrendt S.R."/>
            <person name="Quandt C.A."/>
            <person name="Ciobanu D."/>
            <person name="Clum A."/>
            <person name="Salamov A."/>
            <person name="Andreopoulos B."/>
            <person name="Cheng J.F."/>
            <person name="Woyke T."/>
            <person name="Pelin A."/>
            <person name="Henrissat B."/>
            <person name="Reynolds N.K."/>
            <person name="Benny G.L."/>
            <person name="Smith M.E."/>
            <person name="James T.Y."/>
            <person name="Grigoriev I.V."/>
        </authorList>
    </citation>
    <scope>NUCLEOTIDE SEQUENCE [LARGE SCALE GENOMIC DNA]</scope>
    <source>
        <strain evidence="9">Baker2002</strain>
    </source>
</reference>
<dbReference type="GO" id="GO:0008379">
    <property type="term" value="F:thioredoxin peroxidase activity"/>
    <property type="evidence" value="ECO:0007669"/>
    <property type="project" value="InterPro"/>
</dbReference>
<keyword evidence="9" id="KW-1185">Reference proteome</keyword>
<feature type="active site" description="Cysteine sulfenic acid (-SOH) intermediate" evidence="6">
    <location>
        <position position="55"/>
    </location>
</feature>
<evidence type="ECO:0000259" key="7">
    <source>
        <dbReference type="Pfam" id="PF08534"/>
    </source>
</evidence>
<dbReference type="InterPro" id="IPR037944">
    <property type="entry name" value="PRX5-like"/>
</dbReference>
<dbReference type="PANTHER" id="PTHR10430">
    <property type="entry name" value="PEROXIREDOXIN"/>
    <property type="match status" value="1"/>
</dbReference>
<organism evidence="8 9">
    <name type="scientific">Metschnikowia bicuspidata</name>
    <dbReference type="NCBI Taxonomy" id="27322"/>
    <lineage>
        <taxon>Eukaryota</taxon>
        <taxon>Fungi</taxon>
        <taxon>Dikarya</taxon>
        <taxon>Ascomycota</taxon>
        <taxon>Saccharomycotina</taxon>
        <taxon>Pichiomycetes</taxon>
        <taxon>Metschnikowiaceae</taxon>
        <taxon>Metschnikowia</taxon>
    </lineage>
</organism>
<dbReference type="AlphaFoldDB" id="A0A4P9ZJH4"/>
<dbReference type="Pfam" id="PF08534">
    <property type="entry name" value="Redoxin"/>
    <property type="match status" value="1"/>
</dbReference>
<dbReference type="GO" id="GO:0005739">
    <property type="term" value="C:mitochondrion"/>
    <property type="evidence" value="ECO:0007669"/>
    <property type="project" value="TreeGrafter"/>
</dbReference>
<name>A0A4P9ZJH4_9ASCO</name>
<dbReference type="SUPFAM" id="SSF52833">
    <property type="entry name" value="Thioredoxin-like"/>
    <property type="match status" value="1"/>
</dbReference>
<proteinExistence type="inferred from homology"/>
<dbReference type="GO" id="GO:0005777">
    <property type="term" value="C:peroxisome"/>
    <property type="evidence" value="ECO:0007669"/>
    <property type="project" value="TreeGrafter"/>
</dbReference>
<keyword evidence="4" id="KW-0560">Oxidoreductase</keyword>